<keyword evidence="2" id="KW-0540">Nuclease</keyword>
<organism evidence="6">
    <name type="scientific">freshwater metagenome</name>
    <dbReference type="NCBI Taxonomy" id="449393"/>
    <lineage>
        <taxon>unclassified sequences</taxon>
        <taxon>metagenomes</taxon>
        <taxon>ecological metagenomes</taxon>
    </lineage>
</organism>
<dbReference type="EMBL" id="CAFBON010000087">
    <property type="protein sequence ID" value="CAB4987987.1"/>
    <property type="molecule type" value="Genomic_DNA"/>
</dbReference>
<dbReference type="NCBIfam" id="TIGR01280">
    <property type="entry name" value="xseB"/>
    <property type="match status" value="1"/>
</dbReference>
<gene>
    <name evidence="4" type="ORF">UFOPK2602_01673</name>
    <name evidence="5" type="ORF">UFOPK2806_02264</name>
    <name evidence="6" type="ORF">UFOPK3001_01342</name>
    <name evidence="7" type="ORF">UFOPK3954_00981</name>
    <name evidence="8" type="ORF">UFOPK4306_02024</name>
</gene>
<evidence type="ECO:0000256" key="2">
    <source>
        <dbReference type="ARBA" id="ARBA00022722"/>
    </source>
</evidence>
<name>A0A6J6YQW5_9ZZZZ</name>
<evidence type="ECO:0000313" key="4">
    <source>
        <dbReference type="EMBL" id="CAB4720083.1"/>
    </source>
</evidence>
<protein>
    <submittedName>
        <fullName evidence="6">Unannotated protein</fullName>
    </submittedName>
</protein>
<dbReference type="InterPro" id="IPR003761">
    <property type="entry name" value="Exonuc_VII_S"/>
</dbReference>
<dbReference type="EMBL" id="CAEZXX010000129">
    <property type="protein sequence ID" value="CAB4720083.1"/>
    <property type="molecule type" value="Genomic_DNA"/>
</dbReference>
<proteinExistence type="predicted"/>
<evidence type="ECO:0000256" key="3">
    <source>
        <dbReference type="ARBA" id="ARBA00022801"/>
    </source>
</evidence>
<accession>A0A6J6YQW5</accession>
<sequence length="71" mass="7989">MSQKQKPAADLGYAEALEELETILRELEGDHVDVDRLTDRVTRARELIGRCRERIGDARVQIEQVVAGLDA</sequence>
<keyword evidence="1" id="KW-0963">Cytoplasm</keyword>
<dbReference type="Gene3D" id="1.10.287.1040">
    <property type="entry name" value="Exonuclease VII, small subunit"/>
    <property type="match status" value="1"/>
</dbReference>
<dbReference type="GO" id="GO:0009318">
    <property type="term" value="C:exodeoxyribonuclease VII complex"/>
    <property type="evidence" value="ECO:0007669"/>
    <property type="project" value="InterPro"/>
</dbReference>
<reference evidence="6" key="1">
    <citation type="submission" date="2020-05" db="EMBL/GenBank/DDBJ databases">
        <authorList>
            <person name="Chiriac C."/>
            <person name="Salcher M."/>
            <person name="Ghai R."/>
            <person name="Kavagutti S V."/>
        </authorList>
    </citation>
    <scope>NUCLEOTIDE SEQUENCE</scope>
</reference>
<dbReference type="EMBL" id="CAFBQP010000095">
    <property type="protein sequence ID" value="CAB5067253.1"/>
    <property type="molecule type" value="Genomic_DNA"/>
</dbReference>
<evidence type="ECO:0000313" key="7">
    <source>
        <dbReference type="EMBL" id="CAB4987987.1"/>
    </source>
</evidence>
<evidence type="ECO:0000313" key="5">
    <source>
        <dbReference type="EMBL" id="CAB4768164.1"/>
    </source>
</evidence>
<dbReference type="EMBL" id="CAEZYY010000046">
    <property type="protein sequence ID" value="CAB4768164.1"/>
    <property type="molecule type" value="Genomic_DNA"/>
</dbReference>
<evidence type="ECO:0000313" key="8">
    <source>
        <dbReference type="EMBL" id="CAB5067253.1"/>
    </source>
</evidence>
<evidence type="ECO:0000256" key="1">
    <source>
        <dbReference type="ARBA" id="ARBA00022490"/>
    </source>
</evidence>
<dbReference type="GO" id="GO:0008855">
    <property type="term" value="F:exodeoxyribonuclease VII activity"/>
    <property type="evidence" value="ECO:0007669"/>
    <property type="project" value="InterPro"/>
</dbReference>
<dbReference type="Pfam" id="PF02609">
    <property type="entry name" value="Exonuc_VII_S"/>
    <property type="match status" value="1"/>
</dbReference>
<dbReference type="InterPro" id="IPR037004">
    <property type="entry name" value="Exonuc_VII_ssu_sf"/>
</dbReference>
<dbReference type="AlphaFoldDB" id="A0A6J6YQW5"/>
<dbReference type="GO" id="GO:0006308">
    <property type="term" value="P:DNA catabolic process"/>
    <property type="evidence" value="ECO:0007669"/>
    <property type="project" value="InterPro"/>
</dbReference>
<dbReference type="SUPFAM" id="SSF116842">
    <property type="entry name" value="XseB-like"/>
    <property type="match status" value="1"/>
</dbReference>
<dbReference type="EMBL" id="CAFAAJ010000080">
    <property type="protein sequence ID" value="CAB4807667.1"/>
    <property type="molecule type" value="Genomic_DNA"/>
</dbReference>
<evidence type="ECO:0000313" key="6">
    <source>
        <dbReference type="EMBL" id="CAB4807667.1"/>
    </source>
</evidence>
<keyword evidence="3" id="KW-0378">Hydrolase</keyword>